<feature type="domain" description="Clathrin/coatomer adaptor adaptin-like N-terminal" evidence="1">
    <location>
        <begin position="41"/>
        <end position="356"/>
    </location>
</feature>
<accession>A0A8X8VYR8</accession>
<dbReference type="GO" id="GO:0009306">
    <property type="term" value="P:protein secretion"/>
    <property type="evidence" value="ECO:0007669"/>
    <property type="project" value="TreeGrafter"/>
</dbReference>
<dbReference type="GO" id="GO:0005793">
    <property type="term" value="C:endoplasmic reticulum-Golgi intermediate compartment"/>
    <property type="evidence" value="ECO:0007669"/>
    <property type="project" value="TreeGrafter"/>
</dbReference>
<reference evidence="2" key="1">
    <citation type="submission" date="2018-01" db="EMBL/GenBank/DDBJ databases">
        <authorList>
            <person name="Mao J.F."/>
        </authorList>
    </citation>
    <scope>NUCLEOTIDE SEQUENCE</scope>
    <source>
        <strain evidence="2">Huo1</strain>
        <tissue evidence="2">Leaf</tissue>
    </source>
</reference>
<comment type="caution">
    <text evidence="2">The sequence shown here is derived from an EMBL/GenBank/DDBJ whole genome shotgun (WGS) entry which is preliminary data.</text>
</comment>
<dbReference type="PANTHER" id="PTHR10261">
    <property type="entry name" value="COATOMER SUBUNIT GAMMA"/>
    <property type="match status" value="1"/>
</dbReference>
<reference evidence="2" key="2">
    <citation type="submission" date="2020-08" db="EMBL/GenBank/DDBJ databases">
        <title>Plant Genome Project.</title>
        <authorList>
            <person name="Zhang R.-G."/>
        </authorList>
    </citation>
    <scope>NUCLEOTIDE SEQUENCE</scope>
    <source>
        <strain evidence="2">Huo1</strain>
        <tissue evidence="2">Leaf</tissue>
    </source>
</reference>
<evidence type="ECO:0000313" key="2">
    <source>
        <dbReference type="EMBL" id="KAG6384848.1"/>
    </source>
</evidence>
<dbReference type="Proteomes" id="UP000298416">
    <property type="component" value="Unassembled WGS sequence"/>
</dbReference>
<dbReference type="Gene3D" id="1.25.10.10">
    <property type="entry name" value="Leucine-rich Repeat Variant"/>
    <property type="match status" value="1"/>
</dbReference>
<evidence type="ECO:0000313" key="3">
    <source>
        <dbReference type="Proteomes" id="UP000298416"/>
    </source>
</evidence>
<dbReference type="InterPro" id="IPR002553">
    <property type="entry name" value="Clathrin/coatomer_adapt-like_N"/>
</dbReference>
<dbReference type="GO" id="GO:0006888">
    <property type="term" value="P:endoplasmic reticulum to Golgi vesicle-mediated transport"/>
    <property type="evidence" value="ECO:0007669"/>
    <property type="project" value="TreeGrafter"/>
</dbReference>
<dbReference type="InterPro" id="IPR017106">
    <property type="entry name" value="Coatomer_gsu"/>
</dbReference>
<dbReference type="GO" id="GO:0030126">
    <property type="term" value="C:COPI vesicle coat"/>
    <property type="evidence" value="ECO:0007669"/>
    <property type="project" value="TreeGrafter"/>
</dbReference>
<dbReference type="GO" id="GO:0000139">
    <property type="term" value="C:Golgi membrane"/>
    <property type="evidence" value="ECO:0007669"/>
    <property type="project" value="TreeGrafter"/>
</dbReference>
<proteinExistence type="predicted"/>
<dbReference type="PANTHER" id="PTHR10261:SF0">
    <property type="entry name" value="COATOMER SUBUNIT GAMMA-2"/>
    <property type="match status" value="1"/>
</dbReference>
<dbReference type="EMBL" id="PNBA02000022">
    <property type="protein sequence ID" value="KAG6384848.1"/>
    <property type="molecule type" value="Genomic_DNA"/>
</dbReference>
<dbReference type="InterPro" id="IPR011989">
    <property type="entry name" value="ARM-like"/>
</dbReference>
<protein>
    <recommendedName>
        <fullName evidence="1">Clathrin/coatomer adaptor adaptin-like N-terminal domain-containing protein</fullName>
    </recommendedName>
</protein>
<dbReference type="GO" id="GO:0006891">
    <property type="term" value="P:intra-Golgi vesicle-mediated transport"/>
    <property type="evidence" value="ECO:0007669"/>
    <property type="project" value="TreeGrafter"/>
</dbReference>
<name>A0A8X8VYR8_SALSN</name>
<sequence length="423" mass="48352">MRWPIGKRDDDRSTKKDCSWFVAIEKHAVLTEVRGFGDPHLDKTRCLQIIKKLLYLLNQGETFTKSEAVAILSSAVNLYRFQDVHLRRMFHLIARDLCPIADKVPLVTSSLLKEVNTDNVADRANAIRLLCHITNETSLSQVVKFLDEALRDDNPILQSASLVCAINLIRRDPRMAITLGQVYPESTVSDKGKHVQFHAIYLEFVMGQVRRERCINMKATDIYKRYIKRHYVSGRYISEIDTFGHSCWSSSPLGPCILARGITKDARPWFFLYFDGYPYTLSCIHDKDEMVAIEGFRSLARVASICIPGLNDVTPLTLTELKAAIDVMRILCVSHRPVVRFSAFRALQKVGVVHNEVWTTPEDHIAIGLDVNVYNLYNHRDNEPEAEQESQVIKSPSYFSCEHDLDLIDNLQGLHEGETMIWE</sequence>
<dbReference type="SUPFAM" id="SSF48371">
    <property type="entry name" value="ARM repeat"/>
    <property type="match status" value="1"/>
</dbReference>
<dbReference type="GO" id="GO:0005783">
    <property type="term" value="C:endoplasmic reticulum"/>
    <property type="evidence" value="ECO:0007669"/>
    <property type="project" value="TreeGrafter"/>
</dbReference>
<keyword evidence="3" id="KW-1185">Reference proteome</keyword>
<evidence type="ECO:0000259" key="1">
    <source>
        <dbReference type="Pfam" id="PF01602"/>
    </source>
</evidence>
<organism evidence="2">
    <name type="scientific">Salvia splendens</name>
    <name type="common">Scarlet sage</name>
    <dbReference type="NCBI Taxonomy" id="180675"/>
    <lineage>
        <taxon>Eukaryota</taxon>
        <taxon>Viridiplantae</taxon>
        <taxon>Streptophyta</taxon>
        <taxon>Embryophyta</taxon>
        <taxon>Tracheophyta</taxon>
        <taxon>Spermatophyta</taxon>
        <taxon>Magnoliopsida</taxon>
        <taxon>eudicotyledons</taxon>
        <taxon>Gunneridae</taxon>
        <taxon>Pentapetalae</taxon>
        <taxon>asterids</taxon>
        <taxon>lamiids</taxon>
        <taxon>Lamiales</taxon>
        <taxon>Lamiaceae</taxon>
        <taxon>Nepetoideae</taxon>
        <taxon>Mentheae</taxon>
        <taxon>Salviinae</taxon>
        <taxon>Salvia</taxon>
        <taxon>Salvia subgen. Calosphace</taxon>
        <taxon>core Calosphace</taxon>
    </lineage>
</organism>
<dbReference type="AlphaFoldDB" id="A0A8X8VYR8"/>
<dbReference type="GO" id="GO:0006886">
    <property type="term" value="P:intracellular protein transport"/>
    <property type="evidence" value="ECO:0007669"/>
    <property type="project" value="InterPro"/>
</dbReference>
<dbReference type="Pfam" id="PF01602">
    <property type="entry name" value="Adaptin_N"/>
    <property type="match status" value="1"/>
</dbReference>
<gene>
    <name evidence="2" type="ORF">SASPL_153667</name>
</gene>
<dbReference type="InterPro" id="IPR016024">
    <property type="entry name" value="ARM-type_fold"/>
</dbReference>